<name>A0A1V3KUI7_9PAST</name>
<dbReference type="Gene3D" id="1.25.40.10">
    <property type="entry name" value="Tetratricopeptide repeat domain"/>
    <property type="match status" value="1"/>
</dbReference>
<sequence length="143" mass="17334">MLLTENELKPFNKKIEKGNKLDEKGKHQEAIKIYLEAWNDLPEPKLAQPERIANWLMNSIVNCYIDQNDFLNAKMWAKKTLETERAKDPINFYEHFQMGAIYFELNEYDNALDFFETVYQRAQKRGFQEFDKKYWEFYSKNKK</sequence>
<dbReference type="SUPFAM" id="SSF48452">
    <property type="entry name" value="TPR-like"/>
    <property type="match status" value="1"/>
</dbReference>
<keyword evidence="1" id="KW-0802">TPR repeat</keyword>
<comment type="caution">
    <text evidence="2">The sequence shown here is derived from an EMBL/GenBank/DDBJ whole genome shotgun (WGS) entry which is preliminary data.</text>
</comment>
<keyword evidence="3" id="KW-1185">Reference proteome</keyword>
<proteinExistence type="predicted"/>
<dbReference type="PROSITE" id="PS50005">
    <property type="entry name" value="TPR"/>
    <property type="match status" value="1"/>
</dbReference>
<reference evidence="2 3" key="1">
    <citation type="submission" date="2016-10" db="EMBL/GenBank/DDBJ databases">
        <title>Rodentibacter gen. nov. and new species.</title>
        <authorList>
            <person name="Christensen H."/>
        </authorList>
    </citation>
    <scope>NUCLEOTIDE SEQUENCE [LARGE SCALE GENOMIC DNA]</scope>
    <source>
        <strain evidence="2 3">Ac81</strain>
    </source>
</reference>
<feature type="repeat" description="TPR" evidence="1">
    <location>
        <begin position="92"/>
        <end position="125"/>
    </location>
</feature>
<evidence type="ECO:0000313" key="3">
    <source>
        <dbReference type="Proteomes" id="UP000188573"/>
    </source>
</evidence>
<evidence type="ECO:0000256" key="1">
    <source>
        <dbReference type="PROSITE-ProRule" id="PRU00339"/>
    </source>
</evidence>
<dbReference type="RefSeq" id="WP_077497784.1">
    <property type="nucleotide sequence ID" value="NZ_MLAG01000049.1"/>
</dbReference>
<accession>A0A1V3KUI7</accession>
<organism evidence="2 3">
    <name type="scientific">Rodentibacter ratti</name>
    <dbReference type="NCBI Taxonomy" id="1906745"/>
    <lineage>
        <taxon>Bacteria</taxon>
        <taxon>Pseudomonadati</taxon>
        <taxon>Pseudomonadota</taxon>
        <taxon>Gammaproteobacteria</taxon>
        <taxon>Pasteurellales</taxon>
        <taxon>Pasteurellaceae</taxon>
        <taxon>Rodentibacter</taxon>
    </lineage>
</organism>
<dbReference type="InterPro" id="IPR011990">
    <property type="entry name" value="TPR-like_helical_dom_sf"/>
</dbReference>
<dbReference type="Proteomes" id="UP000188573">
    <property type="component" value="Unassembled WGS sequence"/>
</dbReference>
<evidence type="ECO:0000313" key="2">
    <source>
        <dbReference type="EMBL" id="OOF80978.1"/>
    </source>
</evidence>
<dbReference type="InterPro" id="IPR019734">
    <property type="entry name" value="TPR_rpt"/>
</dbReference>
<dbReference type="EMBL" id="MLAG01000049">
    <property type="protein sequence ID" value="OOF80978.1"/>
    <property type="molecule type" value="Genomic_DNA"/>
</dbReference>
<dbReference type="AlphaFoldDB" id="A0A1V3KUI7"/>
<gene>
    <name evidence="2" type="ORF">BKG92_09955</name>
</gene>
<protein>
    <submittedName>
        <fullName evidence="2">Uncharacterized protein</fullName>
    </submittedName>
</protein>
<dbReference type="Pfam" id="PF13181">
    <property type="entry name" value="TPR_8"/>
    <property type="match status" value="1"/>
</dbReference>